<dbReference type="SMART" id="SM00829">
    <property type="entry name" value="PKS_ER"/>
    <property type="match status" value="1"/>
</dbReference>
<dbReference type="Gene3D" id="3.40.50.720">
    <property type="entry name" value="NAD(P)-binding Rossmann-like Domain"/>
    <property type="match status" value="1"/>
</dbReference>
<dbReference type="GO" id="GO:0016491">
    <property type="term" value="F:oxidoreductase activity"/>
    <property type="evidence" value="ECO:0007669"/>
    <property type="project" value="UniProtKB-KW"/>
</dbReference>
<dbReference type="RefSeq" id="WP_121061083.1">
    <property type="nucleotide sequence ID" value="NZ_RCDB01000004.1"/>
</dbReference>
<dbReference type="Pfam" id="PF00107">
    <property type="entry name" value="ADH_zinc_N"/>
    <property type="match status" value="1"/>
</dbReference>
<dbReference type="Proteomes" id="UP000273158">
    <property type="component" value="Unassembled WGS sequence"/>
</dbReference>
<keyword evidence="5" id="KW-0560">Oxidoreductase</keyword>
<dbReference type="InterPro" id="IPR013154">
    <property type="entry name" value="ADH-like_N"/>
</dbReference>
<feature type="domain" description="Enoyl reductase (ER)" evidence="7">
    <location>
        <begin position="13"/>
        <end position="349"/>
    </location>
</feature>
<keyword evidence="3 6" id="KW-0479">Metal-binding</keyword>
<dbReference type="OrthoDB" id="334894at2"/>
<dbReference type="Pfam" id="PF08240">
    <property type="entry name" value="ADH_N"/>
    <property type="match status" value="1"/>
</dbReference>
<reference evidence="8 9" key="1">
    <citation type="journal article" date="2015" name="Stand. Genomic Sci.">
        <title>Genomic Encyclopedia of Bacterial and Archaeal Type Strains, Phase III: the genomes of soil and plant-associated and newly described type strains.</title>
        <authorList>
            <person name="Whitman W.B."/>
            <person name="Woyke T."/>
            <person name="Klenk H.P."/>
            <person name="Zhou Y."/>
            <person name="Lilburn T.G."/>
            <person name="Beck B.J."/>
            <person name="De Vos P."/>
            <person name="Vandamme P."/>
            <person name="Eisen J.A."/>
            <person name="Garrity G."/>
            <person name="Hugenholtz P."/>
            <person name="Kyrpides N.C."/>
        </authorList>
    </citation>
    <scope>NUCLEOTIDE SEQUENCE [LARGE SCALE GENOMIC DNA]</scope>
    <source>
        <strain evidence="8 9">S2T63</strain>
    </source>
</reference>
<comment type="cofactor">
    <cofactor evidence="1 6">
        <name>Zn(2+)</name>
        <dbReference type="ChEBI" id="CHEBI:29105"/>
    </cofactor>
</comment>
<dbReference type="GO" id="GO:0008270">
    <property type="term" value="F:zinc ion binding"/>
    <property type="evidence" value="ECO:0007669"/>
    <property type="project" value="InterPro"/>
</dbReference>
<dbReference type="PROSITE" id="PS00059">
    <property type="entry name" value="ADH_ZINC"/>
    <property type="match status" value="1"/>
</dbReference>
<evidence type="ECO:0000256" key="3">
    <source>
        <dbReference type="ARBA" id="ARBA00022723"/>
    </source>
</evidence>
<evidence type="ECO:0000256" key="1">
    <source>
        <dbReference type="ARBA" id="ARBA00001947"/>
    </source>
</evidence>
<evidence type="ECO:0000256" key="6">
    <source>
        <dbReference type="RuleBase" id="RU361277"/>
    </source>
</evidence>
<protein>
    <submittedName>
        <fullName evidence="8">Zn-dependent alcohol dehydrogenase</fullName>
    </submittedName>
</protein>
<keyword evidence="9" id="KW-1185">Reference proteome</keyword>
<dbReference type="InterPro" id="IPR002328">
    <property type="entry name" value="ADH_Zn_CS"/>
</dbReference>
<dbReference type="AlphaFoldDB" id="A0A498BRQ6"/>
<dbReference type="PANTHER" id="PTHR43350">
    <property type="entry name" value="NAD-DEPENDENT ALCOHOL DEHYDROGENASE"/>
    <property type="match status" value="1"/>
</dbReference>
<dbReference type="SUPFAM" id="SSF50129">
    <property type="entry name" value="GroES-like"/>
    <property type="match status" value="1"/>
</dbReference>
<dbReference type="InterPro" id="IPR025568">
    <property type="entry name" value="DUF4334"/>
</dbReference>
<dbReference type="EMBL" id="RCDB01000004">
    <property type="protein sequence ID" value="RLK46713.1"/>
    <property type="molecule type" value="Genomic_DNA"/>
</dbReference>
<evidence type="ECO:0000256" key="2">
    <source>
        <dbReference type="ARBA" id="ARBA00008072"/>
    </source>
</evidence>
<evidence type="ECO:0000256" key="5">
    <source>
        <dbReference type="ARBA" id="ARBA00023002"/>
    </source>
</evidence>
<dbReference type="InterPro" id="IPR013149">
    <property type="entry name" value="ADH-like_C"/>
</dbReference>
<proteinExistence type="inferred from homology"/>
<dbReference type="InterPro" id="IPR036291">
    <property type="entry name" value="NAD(P)-bd_dom_sf"/>
</dbReference>
<dbReference type="CDD" id="cd08278">
    <property type="entry name" value="benzyl_alcohol_DH"/>
    <property type="match status" value="1"/>
</dbReference>
<dbReference type="Gene3D" id="2.40.128.580">
    <property type="entry name" value="GXWXG domain"/>
    <property type="match status" value="1"/>
</dbReference>
<comment type="similarity">
    <text evidence="2 6">Belongs to the zinc-containing alcohol dehydrogenase family.</text>
</comment>
<evidence type="ECO:0000313" key="9">
    <source>
        <dbReference type="Proteomes" id="UP000273158"/>
    </source>
</evidence>
<sequence>MTAAVAALVRERGGSVALSEITVRDPGPDEILVRVMASGVCATDLFGIAGGAGDRFPAVFGHEGAGVVEAVGAGVTALSPGDHVVLSFDSCGACASCAAGHPAYCARFAELNYAPRSDAEVAGEAATTGWMSQSSWSTHVVARESNAVRIDDDVPWEVAATLGCGILTGAGAVITVLRPGPDDTLLVIGAGTTGLAAVMAARHRGVRRIIVTDPLDERRRLALDLGADEARGPDAPAVTDVSCVLDTVGTQETVALGLSALAPRGVCATVALRAGANPVTISQSQLLWGRTLTGVIEGDADVHRDIPMLAALWRAGRMPIERLVTGYAFDDIDTAVADARAGRTIKPVARIGEAVVPAGAPPAATPITGIRDADLALLWRSLPPVSPGELVGLWRGTGLSLDHPIQRQLERSGWFGKLFRSVDDVAPIVCTDETGGLVADARLAGGGATVRTVRHDGLDTAAMLYDTRPVIDLFTRLGPDTLLGVMTGPGTEVRGRRYHFVLERVPDRPVRVAD</sequence>
<keyword evidence="4 6" id="KW-0862">Zinc</keyword>
<dbReference type="Pfam" id="PF14232">
    <property type="entry name" value="DUF4334"/>
    <property type="match status" value="1"/>
</dbReference>
<name>A0A498BRQ6_9MICO</name>
<evidence type="ECO:0000256" key="4">
    <source>
        <dbReference type="ARBA" id="ARBA00022833"/>
    </source>
</evidence>
<dbReference type="InterPro" id="IPR025951">
    <property type="entry name" value="GXWXG_dom"/>
</dbReference>
<accession>A0A498BRQ6</accession>
<comment type="caution">
    <text evidence="8">The sequence shown here is derived from an EMBL/GenBank/DDBJ whole genome shotgun (WGS) entry which is preliminary data.</text>
</comment>
<dbReference type="InterPro" id="IPR020843">
    <property type="entry name" value="ER"/>
</dbReference>
<dbReference type="InterPro" id="IPR011032">
    <property type="entry name" value="GroES-like_sf"/>
</dbReference>
<dbReference type="SUPFAM" id="SSF51735">
    <property type="entry name" value="NAD(P)-binding Rossmann-fold domains"/>
    <property type="match status" value="1"/>
</dbReference>
<dbReference type="Gene3D" id="3.90.180.10">
    <property type="entry name" value="Medium-chain alcohol dehydrogenases, catalytic domain"/>
    <property type="match status" value="1"/>
</dbReference>
<dbReference type="PANTHER" id="PTHR43350:SF21">
    <property type="entry name" value="S-NITROSOMYCOTHIOL REDUCTASE MSCR"/>
    <property type="match status" value="1"/>
</dbReference>
<gene>
    <name evidence="8" type="ORF">C7474_2898</name>
</gene>
<evidence type="ECO:0000259" key="7">
    <source>
        <dbReference type="SMART" id="SM00829"/>
    </source>
</evidence>
<dbReference type="Pfam" id="PF14231">
    <property type="entry name" value="GXWXG"/>
    <property type="match status" value="1"/>
</dbReference>
<evidence type="ECO:0000313" key="8">
    <source>
        <dbReference type="EMBL" id="RLK46713.1"/>
    </source>
</evidence>
<organism evidence="8 9">
    <name type="scientific">Microbacterium telephonicum</name>
    <dbReference type="NCBI Taxonomy" id="1714841"/>
    <lineage>
        <taxon>Bacteria</taxon>
        <taxon>Bacillati</taxon>
        <taxon>Actinomycetota</taxon>
        <taxon>Actinomycetes</taxon>
        <taxon>Micrococcales</taxon>
        <taxon>Microbacteriaceae</taxon>
        <taxon>Microbacterium</taxon>
    </lineage>
</organism>